<dbReference type="InterPro" id="IPR007396">
    <property type="entry name" value="TR_PAI2-type"/>
</dbReference>
<dbReference type="Pfam" id="PF04299">
    <property type="entry name" value="FMN_bind_2"/>
    <property type="match status" value="1"/>
</dbReference>
<dbReference type="EMBL" id="JAZHXI010000015">
    <property type="protein sequence ID" value="KAL2063526.1"/>
    <property type="molecule type" value="Genomic_DNA"/>
</dbReference>
<comment type="caution">
    <text evidence="1">The sequence shown here is derived from an EMBL/GenBank/DDBJ whole genome shotgun (WGS) entry which is preliminary data.</text>
</comment>
<dbReference type="InterPro" id="IPR012349">
    <property type="entry name" value="Split_barrel_FMN-bd"/>
</dbReference>
<evidence type="ECO:0008006" key="3">
    <source>
        <dbReference type="Google" id="ProtNLM"/>
    </source>
</evidence>
<organism evidence="1 2">
    <name type="scientific">Oculimacula yallundae</name>
    <dbReference type="NCBI Taxonomy" id="86028"/>
    <lineage>
        <taxon>Eukaryota</taxon>
        <taxon>Fungi</taxon>
        <taxon>Dikarya</taxon>
        <taxon>Ascomycota</taxon>
        <taxon>Pezizomycotina</taxon>
        <taxon>Leotiomycetes</taxon>
        <taxon>Helotiales</taxon>
        <taxon>Ploettnerulaceae</taxon>
        <taxon>Oculimacula</taxon>
    </lineage>
</organism>
<gene>
    <name evidence="1" type="ORF">VTL71DRAFT_5331</name>
</gene>
<dbReference type="PANTHER" id="PTHR35802">
    <property type="entry name" value="PROTEASE SYNTHASE AND SPORULATION PROTEIN PAI 2"/>
    <property type="match status" value="1"/>
</dbReference>
<name>A0ABR4C2B7_9HELO</name>
<dbReference type="Proteomes" id="UP001595075">
    <property type="component" value="Unassembled WGS sequence"/>
</dbReference>
<evidence type="ECO:0000313" key="1">
    <source>
        <dbReference type="EMBL" id="KAL2063526.1"/>
    </source>
</evidence>
<keyword evidence="2" id="KW-1185">Reference proteome</keyword>
<dbReference type="SUPFAM" id="SSF50475">
    <property type="entry name" value="FMN-binding split barrel"/>
    <property type="match status" value="1"/>
</dbReference>
<dbReference type="Gene3D" id="2.30.110.10">
    <property type="entry name" value="Electron Transport, Fmn-binding Protein, Chain A"/>
    <property type="match status" value="1"/>
</dbReference>
<protein>
    <recommendedName>
        <fullName evidence="3">Transcriptional regulator</fullName>
    </recommendedName>
</protein>
<reference evidence="1 2" key="1">
    <citation type="journal article" date="2024" name="Commun. Biol.">
        <title>Comparative genomic analysis of thermophilic fungi reveals convergent evolutionary adaptations and gene losses.</title>
        <authorList>
            <person name="Steindorff A.S."/>
            <person name="Aguilar-Pontes M.V."/>
            <person name="Robinson A.J."/>
            <person name="Andreopoulos B."/>
            <person name="LaButti K."/>
            <person name="Kuo A."/>
            <person name="Mondo S."/>
            <person name="Riley R."/>
            <person name="Otillar R."/>
            <person name="Haridas S."/>
            <person name="Lipzen A."/>
            <person name="Grimwood J."/>
            <person name="Schmutz J."/>
            <person name="Clum A."/>
            <person name="Reid I.D."/>
            <person name="Moisan M.C."/>
            <person name="Butler G."/>
            <person name="Nguyen T.T.M."/>
            <person name="Dewar K."/>
            <person name="Conant G."/>
            <person name="Drula E."/>
            <person name="Henrissat B."/>
            <person name="Hansel C."/>
            <person name="Singer S."/>
            <person name="Hutchinson M.I."/>
            <person name="de Vries R.P."/>
            <person name="Natvig D.O."/>
            <person name="Powell A.J."/>
            <person name="Tsang A."/>
            <person name="Grigoriev I.V."/>
        </authorList>
    </citation>
    <scope>NUCLEOTIDE SEQUENCE [LARGE SCALE GENOMIC DNA]</scope>
    <source>
        <strain evidence="1 2">CBS 494.80</strain>
    </source>
</reference>
<sequence>MYLRAAHADLHLPTLYKFILANPLGILTTCLPSPNFHTIQTSHIPWVLEFPDPDTTTTKSDASDSENTATTKARLRGHLARVNPQAKALIESATQTSSSTLKQEVMILFNGPTHHYVTPKFYVETKPATGKVVPTWNYSAVQVYGTATIHFDTSSPTTGEFLTTQIDDLSQQSEEKIFGFDGQEGRSKAWSVDDAPDNFIKLLKKAIIGIEIEVESVEGKFKMSQELKEGDREGVVRGFEKLGTDEGDEIARTVKERGVKKESGKAS</sequence>
<accession>A0ABR4C2B7</accession>
<dbReference type="PANTHER" id="PTHR35802:SF1">
    <property type="entry name" value="PROTEASE SYNTHASE AND SPORULATION PROTEIN PAI 2"/>
    <property type="match status" value="1"/>
</dbReference>
<evidence type="ECO:0000313" key="2">
    <source>
        <dbReference type="Proteomes" id="UP001595075"/>
    </source>
</evidence>
<proteinExistence type="predicted"/>